<name>A0A5C6DE72_9BACT</name>
<dbReference type="EMBL" id="SJPY01000012">
    <property type="protein sequence ID" value="TWU34097.1"/>
    <property type="molecule type" value="Genomic_DNA"/>
</dbReference>
<evidence type="ECO:0000313" key="3">
    <source>
        <dbReference type="Proteomes" id="UP000315471"/>
    </source>
</evidence>
<organism evidence="2 3">
    <name type="scientific">Novipirellula aureliae</name>
    <dbReference type="NCBI Taxonomy" id="2527966"/>
    <lineage>
        <taxon>Bacteria</taxon>
        <taxon>Pseudomonadati</taxon>
        <taxon>Planctomycetota</taxon>
        <taxon>Planctomycetia</taxon>
        <taxon>Pirellulales</taxon>
        <taxon>Pirellulaceae</taxon>
        <taxon>Novipirellula</taxon>
    </lineage>
</organism>
<dbReference type="Proteomes" id="UP000315471">
    <property type="component" value="Unassembled WGS sequence"/>
</dbReference>
<evidence type="ECO:0000256" key="1">
    <source>
        <dbReference type="SAM" id="SignalP"/>
    </source>
</evidence>
<evidence type="ECO:0000313" key="2">
    <source>
        <dbReference type="EMBL" id="TWU34097.1"/>
    </source>
</evidence>
<dbReference type="AlphaFoldDB" id="A0A5C6DE72"/>
<gene>
    <name evidence="2" type="ORF">Q31b_55680</name>
</gene>
<protein>
    <submittedName>
        <fullName evidence="2">Uncharacterized protein</fullName>
    </submittedName>
</protein>
<sequence precursor="true">MRNTFVIFCLAIASTLHADDAWVIDSQRDWQQAVADQSNLQFEDGFATPTAKEATLRSTMKSFDEMRSANLITIDQSSAWLSGKPVGQIGPNNVADAPVFLRKRDNDYWFFGRYKPSADSAPVAPAELNGFDVPLMTNPHPFMKPLPDM</sequence>
<keyword evidence="1" id="KW-0732">Signal</keyword>
<comment type="caution">
    <text evidence="2">The sequence shown here is derived from an EMBL/GenBank/DDBJ whole genome shotgun (WGS) entry which is preliminary data.</text>
</comment>
<reference evidence="2 3" key="1">
    <citation type="submission" date="2019-02" db="EMBL/GenBank/DDBJ databases">
        <title>Deep-cultivation of Planctomycetes and their phenomic and genomic characterization uncovers novel biology.</title>
        <authorList>
            <person name="Wiegand S."/>
            <person name="Jogler M."/>
            <person name="Boedeker C."/>
            <person name="Pinto D."/>
            <person name="Vollmers J."/>
            <person name="Rivas-Marin E."/>
            <person name="Kohn T."/>
            <person name="Peeters S.H."/>
            <person name="Heuer A."/>
            <person name="Rast P."/>
            <person name="Oberbeckmann S."/>
            <person name="Bunk B."/>
            <person name="Jeske O."/>
            <person name="Meyerdierks A."/>
            <person name="Storesund J.E."/>
            <person name="Kallscheuer N."/>
            <person name="Luecker S."/>
            <person name="Lage O.M."/>
            <person name="Pohl T."/>
            <person name="Merkel B.J."/>
            <person name="Hornburger P."/>
            <person name="Mueller R.-W."/>
            <person name="Bruemmer F."/>
            <person name="Labrenz M."/>
            <person name="Spormann A.M."/>
            <person name="Op Den Camp H."/>
            <person name="Overmann J."/>
            <person name="Amann R."/>
            <person name="Jetten M.S.M."/>
            <person name="Mascher T."/>
            <person name="Medema M.H."/>
            <person name="Devos D.P."/>
            <person name="Kaster A.-K."/>
            <person name="Ovreas L."/>
            <person name="Rohde M."/>
            <person name="Galperin M.Y."/>
            <person name="Jogler C."/>
        </authorList>
    </citation>
    <scope>NUCLEOTIDE SEQUENCE [LARGE SCALE GENOMIC DNA]</scope>
    <source>
        <strain evidence="2 3">Q31b</strain>
    </source>
</reference>
<accession>A0A5C6DE72</accession>
<feature type="chain" id="PRO_5023032407" evidence="1">
    <location>
        <begin position="19"/>
        <end position="149"/>
    </location>
</feature>
<keyword evidence="3" id="KW-1185">Reference proteome</keyword>
<dbReference type="RefSeq" id="WP_146602640.1">
    <property type="nucleotide sequence ID" value="NZ_SJPY01000012.1"/>
</dbReference>
<proteinExistence type="predicted"/>
<feature type="signal peptide" evidence="1">
    <location>
        <begin position="1"/>
        <end position="18"/>
    </location>
</feature>